<dbReference type="Pfam" id="PF01850">
    <property type="entry name" value="PIN"/>
    <property type="match status" value="1"/>
</dbReference>
<dbReference type="EMBL" id="BARV01033205">
    <property type="protein sequence ID" value="GAI42714.1"/>
    <property type="molecule type" value="Genomic_DNA"/>
</dbReference>
<name>X1QHG4_9ZZZZ</name>
<dbReference type="InterPro" id="IPR029060">
    <property type="entry name" value="PIN-like_dom_sf"/>
</dbReference>
<evidence type="ECO:0000259" key="1">
    <source>
        <dbReference type="Pfam" id="PF01850"/>
    </source>
</evidence>
<dbReference type="InterPro" id="IPR002716">
    <property type="entry name" value="PIN_dom"/>
</dbReference>
<sequence>MNTYIIDSIAFLSYLADNLPTKADNIFKKAEKNEIQLLLPSIVLGEVLYTMYKGKEIFGKQIPTEKIDLIFQILQNGKMIQLVSMNLDAWRIFHKLIIPELHDRMIVATYHYSKAIGIVTNDPEIKEYAPSVW</sequence>
<reference evidence="2" key="1">
    <citation type="journal article" date="2014" name="Front. Microbiol.">
        <title>High frequency of phylogenetically diverse reductive dehalogenase-homologous genes in deep subseafloor sedimentary metagenomes.</title>
        <authorList>
            <person name="Kawai M."/>
            <person name="Futagami T."/>
            <person name="Toyoda A."/>
            <person name="Takaki Y."/>
            <person name="Nishi S."/>
            <person name="Hori S."/>
            <person name="Arai W."/>
            <person name="Tsubouchi T."/>
            <person name="Morono Y."/>
            <person name="Uchiyama I."/>
            <person name="Ito T."/>
            <person name="Fujiyama A."/>
            <person name="Inagaki F."/>
            <person name="Takami H."/>
        </authorList>
    </citation>
    <scope>NUCLEOTIDE SEQUENCE</scope>
    <source>
        <strain evidence="2">Expedition CK06-06</strain>
    </source>
</reference>
<evidence type="ECO:0000313" key="2">
    <source>
        <dbReference type="EMBL" id="GAI42714.1"/>
    </source>
</evidence>
<feature type="domain" description="PIN" evidence="1">
    <location>
        <begin position="4"/>
        <end position="129"/>
    </location>
</feature>
<protein>
    <recommendedName>
        <fullName evidence="1">PIN domain-containing protein</fullName>
    </recommendedName>
</protein>
<dbReference type="SUPFAM" id="SSF88723">
    <property type="entry name" value="PIN domain-like"/>
    <property type="match status" value="1"/>
</dbReference>
<gene>
    <name evidence="2" type="ORF">S06H3_52235</name>
</gene>
<dbReference type="Gene3D" id="3.40.50.1010">
    <property type="entry name" value="5'-nuclease"/>
    <property type="match status" value="1"/>
</dbReference>
<comment type="caution">
    <text evidence="2">The sequence shown here is derived from an EMBL/GenBank/DDBJ whole genome shotgun (WGS) entry which is preliminary data.</text>
</comment>
<accession>X1QHG4</accession>
<dbReference type="AlphaFoldDB" id="X1QHG4"/>
<proteinExistence type="predicted"/>
<organism evidence="2">
    <name type="scientific">marine sediment metagenome</name>
    <dbReference type="NCBI Taxonomy" id="412755"/>
    <lineage>
        <taxon>unclassified sequences</taxon>
        <taxon>metagenomes</taxon>
        <taxon>ecological metagenomes</taxon>
    </lineage>
</organism>